<evidence type="ECO:0000313" key="2">
    <source>
        <dbReference type="EMBL" id="MDA0140816.1"/>
    </source>
</evidence>
<organism evidence="2 3">
    <name type="scientific">Solirubrobacter deserti</name>
    <dbReference type="NCBI Taxonomy" id="2282478"/>
    <lineage>
        <taxon>Bacteria</taxon>
        <taxon>Bacillati</taxon>
        <taxon>Actinomycetota</taxon>
        <taxon>Thermoleophilia</taxon>
        <taxon>Solirubrobacterales</taxon>
        <taxon>Solirubrobacteraceae</taxon>
        <taxon>Solirubrobacter</taxon>
    </lineage>
</organism>
<dbReference type="Proteomes" id="UP001147700">
    <property type="component" value="Unassembled WGS sequence"/>
</dbReference>
<name>A0ABT4RQH7_9ACTN</name>
<accession>A0ABT4RQH7</accession>
<dbReference type="EMBL" id="JAPCID010000045">
    <property type="protein sequence ID" value="MDA0140816.1"/>
    <property type="molecule type" value="Genomic_DNA"/>
</dbReference>
<proteinExistence type="predicted"/>
<reference evidence="2" key="1">
    <citation type="submission" date="2022-10" db="EMBL/GenBank/DDBJ databases">
        <title>The WGS of Solirubrobacter sp. CPCC 204708.</title>
        <authorList>
            <person name="Jiang Z."/>
        </authorList>
    </citation>
    <scope>NUCLEOTIDE SEQUENCE</scope>
    <source>
        <strain evidence="2">CPCC 204708</strain>
    </source>
</reference>
<sequence>MNVLLAVAGGVATLLVIAGMILITPRGEVELEQETPDAQGAELSRANVADAPKRASA</sequence>
<comment type="caution">
    <text evidence="2">The sequence shown here is derived from an EMBL/GenBank/DDBJ whole genome shotgun (WGS) entry which is preliminary data.</text>
</comment>
<evidence type="ECO:0000313" key="3">
    <source>
        <dbReference type="Proteomes" id="UP001147700"/>
    </source>
</evidence>
<dbReference type="RefSeq" id="WP_202958197.1">
    <property type="nucleotide sequence ID" value="NZ_JAPCID010000045.1"/>
</dbReference>
<protein>
    <submittedName>
        <fullName evidence="2">Uncharacterized protein</fullName>
    </submittedName>
</protein>
<evidence type="ECO:0000256" key="1">
    <source>
        <dbReference type="SAM" id="MobiDB-lite"/>
    </source>
</evidence>
<gene>
    <name evidence="2" type="ORF">OJ962_25190</name>
</gene>
<feature type="region of interest" description="Disordered" evidence="1">
    <location>
        <begin position="33"/>
        <end position="57"/>
    </location>
</feature>
<keyword evidence="3" id="KW-1185">Reference proteome</keyword>